<dbReference type="WBParaSite" id="JU765_v2.g19040.t1">
    <property type="protein sequence ID" value="JU765_v2.g19040.t1"/>
    <property type="gene ID" value="JU765_v2.g19040"/>
</dbReference>
<dbReference type="Proteomes" id="UP000887576">
    <property type="component" value="Unplaced"/>
</dbReference>
<name>A0AC34QSJ3_9BILA</name>
<evidence type="ECO:0000313" key="1">
    <source>
        <dbReference type="Proteomes" id="UP000887576"/>
    </source>
</evidence>
<reference evidence="2" key="1">
    <citation type="submission" date="2022-11" db="UniProtKB">
        <authorList>
            <consortium name="WormBaseParasite"/>
        </authorList>
    </citation>
    <scope>IDENTIFICATION</scope>
</reference>
<accession>A0AC34QSJ3</accession>
<protein>
    <submittedName>
        <fullName evidence="2">PID domain-containing protein</fullName>
    </submittedName>
</protein>
<evidence type="ECO:0000313" key="2">
    <source>
        <dbReference type="WBParaSite" id="JU765_v2.g19040.t1"/>
    </source>
</evidence>
<sequence>MPVPLCRCRVLYIGSAVPTITKDGLQGIQQPLRERYPVNENTETKGIDSWLSVWSNGLLVEYVEGAKKTESAFYPITNLHYCAAVRYVNVSGYSIEGGGERFIPLDAPFANPPNSPHPPIFAAIFRRTTGVKVLECHAFICTNEKAANALVRCCFHSYADTISLKMEDKIPGLKAIKEGSRSATPSSDQNMSDMAAVDDIGKDDADWNERAIGQKTWQRRQQSGEYDSASLSYSMKNAAKKPKKAKSTSEQDNMLVPFEQRIMRGGSQTGADIYDVGPCDRGYPMMAPPYFMPPPPMPVRRGSAGSLPPPGAGFAAFRPPPPGMMPPPHMIPPPYFPRPGMRMMPPPPPHIAARFGYMPMPPPFIPPPGARFVFMPPPPFRHPFFGGPPPPHMMDRPKTPYDGPIITSAESVYDTFPRGGGNYEEPIYMPHNGGSPHGYKAGSPDNHDYEIYRRFHGDKKRPSRTDSDNSNDETQQYWDAYEARVYRQPHLNEKAFAESLATKNAKDKKNNSPTPADPNITILATSSNTTVKKIDINGRPRTPPADYDLSDLTINDHPEKQTQQRAAIF</sequence>
<organism evidence="1 2">
    <name type="scientific">Panagrolaimus sp. JU765</name>
    <dbReference type="NCBI Taxonomy" id="591449"/>
    <lineage>
        <taxon>Eukaryota</taxon>
        <taxon>Metazoa</taxon>
        <taxon>Ecdysozoa</taxon>
        <taxon>Nematoda</taxon>
        <taxon>Chromadorea</taxon>
        <taxon>Rhabditida</taxon>
        <taxon>Tylenchina</taxon>
        <taxon>Panagrolaimomorpha</taxon>
        <taxon>Panagrolaimoidea</taxon>
        <taxon>Panagrolaimidae</taxon>
        <taxon>Panagrolaimus</taxon>
    </lineage>
</organism>
<proteinExistence type="predicted"/>